<keyword evidence="1" id="KW-0812">Transmembrane</keyword>
<evidence type="ECO:0000313" key="3">
    <source>
        <dbReference type="Proteomes" id="UP000642748"/>
    </source>
</evidence>
<feature type="transmembrane region" description="Helical" evidence="1">
    <location>
        <begin position="147"/>
        <end position="171"/>
    </location>
</feature>
<organism evidence="2 3">
    <name type="scientific">Rugosimonospora africana</name>
    <dbReference type="NCBI Taxonomy" id="556532"/>
    <lineage>
        <taxon>Bacteria</taxon>
        <taxon>Bacillati</taxon>
        <taxon>Actinomycetota</taxon>
        <taxon>Actinomycetes</taxon>
        <taxon>Micromonosporales</taxon>
        <taxon>Micromonosporaceae</taxon>
        <taxon>Rugosimonospora</taxon>
    </lineage>
</organism>
<comment type="caution">
    <text evidence="2">The sequence shown here is derived from an EMBL/GenBank/DDBJ whole genome shotgun (WGS) entry which is preliminary data.</text>
</comment>
<keyword evidence="3" id="KW-1185">Reference proteome</keyword>
<accession>A0A8J3VUX3</accession>
<name>A0A8J3VUX3_9ACTN</name>
<keyword evidence="1" id="KW-0472">Membrane</keyword>
<feature type="transmembrane region" description="Helical" evidence="1">
    <location>
        <begin position="12"/>
        <end position="32"/>
    </location>
</feature>
<evidence type="ECO:0008006" key="4">
    <source>
        <dbReference type="Google" id="ProtNLM"/>
    </source>
</evidence>
<sequence>MRRRTFDTILSAVGVMLTLVLLVAGGLLMWGYSFANSNVHDQLAAQQIYFPAAGSDALKPAAIGPYLNQYAGQQLVTGAQAKAYADHFIAVHLSEVADGKTYAQVSTAAQADPTNAALQAQVNTLFKGETLRGMLLNAYAFWKIGQIALYAAIASFLLAAVMLVLSVLGIAHLRRVPEQAEVLAGRPRTTEPVNS</sequence>
<dbReference type="EMBL" id="BONZ01000077">
    <property type="protein sequence ID" value="GIH19196.1"/>
    <property type="molecule type" value="Genomic_DNA"/>
</dbReference>
<proteinExistence type="predicted"/>
<protein>
    <recommendedName>
        <fullName evidence="4">Aromatic ring-opening dioxygenase LigA</fullName>
    </recommendedName>
</protein>
<evidence type="ECO:0000313" key="2">
    <source>
        <dbReference type="EMBL" id="GIH19196.1"/>
    </source>
</evidence>
<dbReference type="Proteomes" id="UP000642748">
    <property type="component" value="Unassembled WGS sequence"/>
</dbReference>
<evidence type="ECO:0000256" key="1">
    <source>
        <dbReference type="SAM" id="Phobius"/>
    </source>
</evidence>
<keyword evidence="1" id="KW-1133">Transmembrane helix</keyword>
<reference evidence="2" key="1">
    <citation type="submission" date="2021-01" db="EMBL/GenBank/DDBJ databases">
        <title>Whole genome shotgun sequence of Rugosimonospora africana NBRC 104875.</title>
        <authorList>
            <person name="Komaki H."/>
            <person name="Tamura T."/>
        </authorList>
    </citation>
    <scope>NUCLEOTIDE SEQUENCE</scope>
    <source>
        <strain evidence="2">NBRC 104875</strain>
    </source>
</reference>
<dbReference type="RefSeq" id="WP_203922664.1">
    <property type="nucleotide sequence ID" value="NZ_BONZ01000077.1"/>
</dbReference>
<gene>
    <name evidence="2" type="ORF">Raf01_73680</name>
</gene>
<dbReference type="AlphaFoldDB" id="A0A8J3VUX3"/>